<dbReference type="EMBL" id="LN853235">
    <property type="protein sequence ID" value="CRY95362.1"/>
    <property type="molecule type" value="Genomic_DNA"/>
</dbReference>
<sequence length="69" mass="7693">MSEKPNPKLLEAFKNTRPANPALSAADKRYLRGLRRQGYTQEEIKSIAGKSGFEVPADLFATKRQSKQG</sequence>
<protein>
    <submittedName>
        <fullName evidence="1">Uncharacterized protein</fullName>
    </submittedName>
</protein>
<keyword evidence="1" id="KW-0614">Plasmid</keyword>
<organism evidence="1">
    <name type="scientific">uncultured prokaryote</name>
    <dbReference type="NCBI Taxonomy" id="198431"/>
    <lineage>
        <taxon>unclassified sequences</taxon>
        <taxon>environmental samples</taxon>
    </lineage>
</organism>
<dbReference type="AlphaFoldDB" id="A0A0H5QHJ4"/>
<evidence type="ECO:0000313" key="1">
    <source>
        <dbReference type="EMBL" id="CRY95362.1"/>
    </source>
</evidence>
<name>A0A0H5QHJ4_9ZZZZ</name>
<reference evidence="1" key="1">
    <citation type="submission" date="2015-06" db="EMBL/GenBank/DDBJ databases">
        <authorList>
            <person name="Joergensen T."/>
        </authorList>
    </citation>
    <scope>NUCLEOTIDE SEQUENCE</scope>
    <source>
        <plasmid evidence="1">pRGRH0606</plasmid>
    </source>
</reference>
<reference evidence="1" key="2">
    <citation type="submission" date="2015-07" db="EMBL/GenBank/DDBJ databases">
        <title>Plasmids, circular viruses and viroids from rat gut.</title>
        <authorList>
            <person name="Jorgensen T.J."/>
            <person name="Hansen M.A."/>
            <person name="Xu Z."/>
            <person name="Tabak M.A."/>
            <person name="Sorensen S.J."/>
            <person name="Hansen L.H."/>
        </authorList>
    </citation>
    <scope>NUCLEOTIDE SEQUENCE</scope>
    <source>
        <plasmid evidence="1">pRGRH0606</plasmid>
    </source>
</reference>
<geneLocation type="plasmid" evidence="1">
    <name>pRGRH0606</name>
</geneLocation>
<proteinExistence type="predicted"/>
<accession>A0A0H5QHJ4</accession>